<sequence length="181" mass="21403">MNTQRHKVFVSYHHANDQYYKNSFEELFSRNYDIMVSKSVQIGEIDPYLKTETIRQKIRDEYLRDTSVTVVLIGTETWKRKHVDWEIAASIRSTLYNSRSGLIGIFLPSHPDFGKDKYKKNIIPPRLYDNANCGFTKLYDWNTNPQIVQGWIHEAFINRNKINPDNSYPSFSKNRTSNEWS</sequence>
<keyword evidence="3" id="KW-1185">Reference proteome</keyword>
<evidence type="ECO:0000259" key="1">
    <source>
        <dbReference type="Pfam" id="PF08937"/>
    </source>
</evidence>
<reference evidence="2 3" key="1">
    <citation type="journal article" date="2020" name="Int. J. Syst. Evol. Microbiol.">
        <title>Tenacibaculum piscium sp. nov., isolated from skin ulcers of sea-farmed fish, and description of Tenacibaculum finnmarkense sp. nov. with subdivision into genomovars finnmarkense and ulcerans.</title>
        <authorList>
            <person name="Olsen A.B."/>
            <person name="Spilsberg B."/>
            <person name="Nilsen H.K."/>
            <person name="Lagesen K."/>
            <person name="Gulla S."/>
            <person name="Avendano-Herrera R."/>
            <person name="Irgang R."/>
            <person name="Duchaud E."/>
            <person name="Colquhoun D.J."/>
        </authorList>
    </citation>
    <scope>NUCLEOTIDE SEQUENCE [LARGE SCALE GENOMIC DNA]</scope>
    <source>
        <strain evidence="2 3">TNO037</strain>
    </source>
</reference>
<name>A0AAP1RI41_9FLAO</name>
<dbReference type="RefSeq" id="WP_101955226.1">
    <property type="nucleotide sequence ID" value="NZ_JAJHTL010000058.1"/>
</dbReference>
<proteinExistence type="predicted"/>
<dbReference type="Pfam" id="PF08937">
    <property type="entry name" value="ThsB_TIR"/>
    <property type="match status" value="1"/>
</dbReference>
<dbReference type="InterPro" id="IPR015032">
    <property type="entry name" value="ThsB__TIR-like_domain"/>
</dbReference>
<feature type="domain" description="Thoeris protein ThsB TIR-like" evidence="1">
    <location>
        <begin position="9"/>
        <end position="109"/>
    </location>
</feature>
<dbReference type="EMBL" id="WXXV01000042">
    <property type="protein sequence ID" value="MBE7696267.1"/>
    <property type="molecule type" value="Genomic_DNA"/>
</dbReference>
<accession>A0AAP1RI41</accession>
<dbReference type="AlphaFoldDB" id="A0AAP1RI41"/>
<dbReference type="Proteomes" id="UP000806077">
    <property type="component" value="Unassembled WGS sequence"/>
</dbReference>
<gene>
    <name evidence="2" type="ORF">F7645_12670</name>
</gene>
<comment type="caution">
    <text evidence="2">The sequence shown here is derived from an EMBL/GenBank/DDBJ whole genome shotgun (WGS) entry which is preliminary data.</text>
</comment>
<evidence type="ECO:0000313" key="2">
    <source>
        <dbReference type="EMBL" id="MBE7696267.1"/>
    </source>
</evidence>
<protein>
    <recommendedName>
        <fullName evidence="1">Thoeris protein ThsB TIR-like domain-containing protein</fullName>
    </recommendedName>
</protein>
<organism evidence="2 3">
    <name type="scientific">Tenacibaculum finnmarkense genomovar finnmarkense</name>
    <dbReference type="NCBI Taxonomy" id="1458503"/>
    <lineage>
        <taxon>Bacteria</taxon>
        <taxon>Pseudomonadati</taxon>
        <taxon>Bacteroidota</taxon>
        <taxon>Flavobacteriia</taxon>
        <taxon>Flavobacteriales</taxon>
        <taxon>Flavobacteriaceae</taxon>
        <taxon>Tenacibaculum</taxon>
        <taxon>Tenacibaculum finnmarkense</taxon>
    </lineage>
</organism>
<evidence type="ECO:0000313" key="3">
    <source>
        <dbReference type="Proteomes" id="UP000806077"/>
    </source>
</evidence>